<evidence type="ECO:0000256" key="1">
    <source>
        <dbReference type="SAM" id="MobiDB-lite"/>
    </source>
</evidence>
<dbReference type="Proteomes" id="UP001266305">
    <property type="component" value="Unassembled WGS sequence"/>
</dbReference>
<name>A0ABQ9TRY7_SAGOE</name>
<evidence type="ECO:0000313" key="2">
    <source>
        <dbReference type="EMBL" id="KAK2087536.1"/>
    </source>
</evidence>
<feature type="compositionally biased region" description="Gly residues" evidence="1">
    <location>
        <begin position="237"/>
        <end position="246"/>
    </location>
</feature>
<protein>
    <submittedName>
        <fullName evidence="2">Uncharacterized protein</fullName>
    </submittedName>
</protein>
<reference evidence="2 3" key="1">
    <citation type="submission" date="2023-05" db="EMBL/GenBank/DDBJ databases">
        <title>B98-5 Cell Line De Novo Hybrid Assembly: An Optical Mapping Approach.</title>
        <authorList>
            <person name="Kananen K."/>
            <person name="Auerbach J.A."/>
            <person name="Kautto E."/>
            <person name="Blachly J.S."/>
        </authorList>
    </citation>
    <scope>NUCLEOTIDE SEQUENCE [LARGE SCALE GENOMIC DNA]</scope>
    <source>
        <strain evidence="2">B95-8</strain>
        <tissue evidence="2">Cell line</tissue>
    </source>
</reference>
<feature type="compositionally biased region" description="Polar residues" evidence="1">
    <location>
        <begin position="214"/>
        <end position="224"/>
    </location>
</feature>
<proteinExistence type="predicted"/>
<sequence length="246" mass="26076">MTRRKAVAGSASHACPQSEPGAPRIPTCQPPLRSSRAAEPPLTGVRSGGGGLPAPWPARCARMQEPEPGEAPGRGRGDPRGTAQRRRWDRTVEAPARSRDALCCRRDPGRPCAHVGVGAPGGRGRGRDPLRDAPRLPRAQPRLDSRTGEGGPRVWEGRGLGRWAGVSGISSIQPPPPARSRASAPKQAPNHPLAHRLRAQPPPHPLADRLRSPPRSQYPGQSAGTRPWHRGTRASSLGGGLGKARL</sequence>
<feature type="compositionally biased region" description="Basic and acidic residues" evidence="1">
    <location>
        <begin position="89"/>
        <end position="109"/>
    </location>
</feature>
<gene>
    <name evidence="2" type="ORF">P7K49_033443</name>
</gene>
<keyword evidence="3" id="KW-1185">Reference proteome</keyword>
<dbReference type="EMBL" id="JASSZA010000019">
    <property type="protein sequence ID" value="KAK2087536.1"/>
    <property type="molecule type" value="Genomic_DNA"/>
</dbReference>
<feature type="compositionally biased region" description="Low complexity" evidence="1">
    <location>
        <begin position="179"/>
        <end position="189"/>
    </location>
</feature>
<feature type="region of interest" description="Disordered" evidence="1">
    <location>
        <begin position="1"/>
        <end position="246"/>
    </location>
</feature>
<feature type="compositionally biased region" description="Basic and acidic residues" evidence="1">
    <location>
        <begin position="125"/>
        <end position="147"/>
    </location>
</feature>
<accession>A0ABQ9TRY7</accession>
<evidence type="ECO:0000313" key="3">
    <source>
        <dbReference type="Proteomes" id="UP001266305"/>
    </source>
</evidence>
<comment type="caution">
    <text evidence="2">The sequence shown here is derived from an EMBL/GenBank/DDBJ whole genome shotgun (WGS) entry which is preliminary data.</text>
</comment>
<organism evidence="2 3">
    <name type="scientific">Saguinus oedipus</name>
    <name type="common">Cotton-top tamarin</name>
    <name type="synonym">Oedipomidas oedipus</name>
    <dbReference type="NCBI Taxonomy" id="9490"/>
    <lineage>
        <taxon>Eukaryota</taxon>
        <taxon>Metazoa</taxon>
        <taxon>Chordata</taxon>
        <taxon>Craniata</taxon>
        <taxon>Vertebrata</taxon>
        <taxon>Euteleostomi</taxon>
        <taxon>Mammalia</taxon>
        <taxon>Eutheria</taxon>
        <taxon>Euarchontoglires</taxon>
        <taxon>Primates</taxon>
        <taxon>Haplorrhini</taxon>
        <taxon>Platyrrhini</taxon>
        <taxon>Cebidae</taxon>
        <taxon>Callitrichinae</taxon>
        <taxon>Saguinus</taxon>
    </lineage>
</organism>